<keyword evidence="1" id="KW-1133">Transmembrane helix</keyword>
<name>A0A2P6QTT4_ROSCH</name>
<keyword evidence="1" id="KW-0812">Transmembrane</keyword>
<keyword evidence="1" id="KW-0472">Membrane</keyword>
<keyword evidence="3" id="KW-1185">Reference proteome</keyword>
<evidence type="ECO:0000256" key="1">
    <source>
        <dbReference type="SAM" id="Phobius"/>
    </source>
</evidence>
<dbReference type="Gramene" id="PRQ37593">
    <property type="protein sequence ID" value="PRQ37593"/>
    <property type="gene ID" value="RchiOBHm_Chr4g0404361"/>
</dbReference>
<evidence type="ECO:0000313" key="3">
    <source>
        <dbReference type="Proteomes" id="UP000238479"/>
    </source>
</evidence>
<sequence length="55" mass="6221">MQKSVRIIAMPLFLGLLFIVVSIFYSYSDFGNSVLSDSLIFCNSAFWTTSTTNHH</sequence>
<dbReference type="Proteomes" id="UP000238479">
    <property type="component" value="Chromosome 4"/>
</dbReference>
<evidence type="ECO:0000313" key="2">
    <source>
        <dbReference type="EMBL" id="PRQ37593.1"/>
    </source>
</evidence>
<protein>
    <submittedName>
        <fullName evidence="2">Uncharacterized protein</fullName>
    </submittedName>
</protein>
<feature type="transmembrane region" description="Helical" evidence="1">
    <location>
        <begin position="7"/>
        <end position="27"/>
    </location>
</feature>
<accession>A0A2P6QTT4</accession>
<comment type="caution">
    <text evidence="2">The sequence shown here is derived from an EMBL/GenBank/DDBJ whole genome shotgun (WGS) entry which is preliminary data.</text>
</comment>
<dbReference type="EMBL" id="PDCK01000042">
    <property type="protein sequence ID" value="PRQ37593.1"/>
    <property type="molecule type" value="Genomic_DNA"/>
</dbReference>
<reference evidence="2 3" key="1">
    <citation type="journal article" date="2018" name="Nat. Genet.">
        <title>The Rosa genome provides new insights in the design of modern roses.</title>
        <authorList>
            <person name="Bendahmane M."/>
        </authorList>
    </citation>
    <scope>NUCLEOTIDE SEQUENCE [LARGE SCALE GENOMIC DNA]</scope>
    <source>
        <strain evidence="3">cv. Old Blush</strain>
    </source>
</reference>
<proteinExistence type="predicted"/>
<organism evidence="2 3">
    <name type="scientific">Rosa chinensis</name>
    <name type="common">China rose</name>
    <dbReference type="NCBI Taxonomy" id="74649"/>
    <lineage>
        <taxon>Eukaryota</taxon>
        <taxon>Viridiplantae</taxon>
        <taxon>Streptophyta</taxon>
        <taxon>Embryophyta</taxon>
        <taxon>Tracheophyta</taxon>
        <taxon>Spermatophyta</taxon>
        <taxon>Magnoliopsida</taxon>
        <taxon>eudicotyledons</taxon>
        <taxon>Gunneridae</taxon>
        <taxon>Pentapetalae</taxon>
        <taxon>rosids</taxon>
        <taxon>fabids</taxon>
        <taxon>Rosales</taxon>
        <taxon>Rosaceae</taxon>
        <taxon>Rosoideae</taxon>
        <taxon>Rosoideae incertae sedis</taxon>
        <taxon>Rosa</taxon>
    </lineage>
</organism>
<dbReference type="AlphaFoldDB" id="A0A2P6QTT4"/>
<gene>
    <name evidence="2" type="ORF">RchiOBHm_Chr4g0404361</name>
</gene>